<dbReference type="Proteomes" id="UP000220828">
    <property type="component" value="Unassembled WGS sequence"/>
</dbReference>
<organism evidence="2 3">
    <name type="scientific">Flavobacterium branchiophilum</name>
    <dbReference type="NCBI Taxonomy" id="55197"/>
    <lineage>
        <taxon>Bacteria</taxon>
        <taxon>Pseudomonadati</taxon>
        <taxon>Bacteroidota</taxon>
        <taxon>Flavobacteriia</taxon>
        <taxon>Flavobacteriales</taxon>
        <taxon>Flavobacteriaceae</taxon>
        <taxon>Flavobacterium</taxon>
    </lineage>
</organism>
<dbReference type="SMART" id="SM00382">
    <property type="entry name" value="AAA"/>
    <property type="match status" value="1"/>
</dbReference>
<dbReference type="EMBL" id="PCMW01000023">
    <property type="protein sequence ID" value="PDS25782.1"/>
    <property type="molecule type" value="Genomic_DNA"/>
</dbReference>
<dbReference type="PANTHER" id="PTHR42990">
    <property type="entry name" value="ATPASE"/>
    <property type="match status" value="1"/>
</dbReference>
<protein>
    <submittedName>
        <fullName evidence="2">AAA family ATPase</fullName>
    </submittedName>
</protein>
<dbReference type="RefSeq" id="WP_097553596.1">
    <property type="nucleotide sequence ID" value="NZ_PCMW01000023.1"/>
</dbReference>
<comment type="caution">
    <text evidence="2">The sequence shown here is derived from an EMBL/GenBank/DDBJ whole genome shotgun (WGS) entry which is preliminary data.</text>
</comment>
<gene>
    <name evidence="2" type="ORF">B0A77_03875</name>
</gene>
<dbReference type="SUPFAM" id="SSF52540">
    <property type="entry name" value="P-loop containing nucleoside triphosphate hydrolases"/>
    <property type="match status" value="1"/>
</dbReference>
<evidence type="ECO:0000259" key="1">
    <source>
        <dbReference type="SMART" id="SM00382"/>
    </source>
</evidence>
<evidence type="ECO:0000313" key="2">
    <source>
        <dbReference type="EMBL" id="PDS25782.1"/>
    </source>
</evidence>
<dbReference type="Pfam" id="PF13173">
    <property type="entry name" value="AAA_14"/>
    <property type="match status" value="1"/>
</dbReference>
<dbReference type="AlphaFoldDB" id="A0A2H3KDD4"/>
<name>A0A2H3KDD4_9FLAO</name>
<dbReference type="InterPro" id="IPR027417">
    <property type="entry name" value="P-loop_NTPase"/>
</dbReference>
<dbReference type="PANTHER" id="PTHR42990:SF1">
    <property type="entry name" value="AAA+ ATPASE DOMAIN-CONTAINING PROTEIN"/>
    <property type="match status" value="1"/>
</dbReference>
<feature type="domain" description="AAA+ ATPase" evidence="1">
    <location>
        <begin position="30"/>
        <end position="146"/>
    </location>
</feature>
<evidence type="ECO:0000313" key="3">
    <source>
        <dbReference type="Proteomes" id="UP000220828"/>
    </source>
</evidence>
<dbReference type="OrthoDB" id="9768467at2"/>
<proteinExistence type="predicted"/>
<dbReference type="Gene3D" id="3.40.50.300">
    <property type="entry name" value="P-loop containing nucleotide triphosphate hydrolases"/>
    <property type="match status" value="1"/>
</dbReference>
<accession>A0A2H3KDD4</accession>
<dbReference type="InterPro" id="IPR041682">
    <property type="entry name" value="AAA_14"/>
</dbReference>
<reference evidence="2 3" key="1">
    <citation type="submission" date="2017-09" db="EMBL/GenBank/DDBJ databases">
        <title>Whole genomes of Flavobacteriaceae.</title>
        <authorList>
            <person name="Stine C."/>
            <person name="Li C."/>
            <person name="Tadesse D."/>
        </authorList>
    </citation>
    <scope>NUCLEOTIDE SEQUENCE [LARGE SCALE GENOMIC DNA]</scope>
    <source>
        <strain evidence="2 3">ATCC 35036</strain>
    </source>
</reference>
<sequence length="397" mass="46341">METLFETQKKLIRNLTTDFHRTLQHNLPWDERAIMLFGSRGSGKTTLFLQHLKDTYKGNEALYVTLDDIYFRQHTLVDTARTFAQNNGKILLLDEVHKYPEWSREVKNIYDLIPELKMLITGSSILELEKSGADLSRRVLHFHLPELSFREFLGIKYAMDLPHFTFEELIQNHENIAEELIQKIEKPLFYFKQYLEWGSYPIFKETKFVHQRLKQTINLIIDTDLPSIVPIEFATLHQVKKLLYIIAQSVPFTPNVTKLAAQVGCSRTKLYEMIGMLRAAKLIYGLFHSVNTTSILNKPEKIFLHNTNLMFALSEKKPEIGTLRETFFINMIESNQNTVTYTSKGDFCVNEKYVFEIGGRNKTARQIQDISNSFLVKDEIETGYKNSIPLWLFGFLY</sequence>
<dbReference type="InterPro" id="IPR003593">
    <property type="entry name" value="AAA+_ATPase"/>
</dbReference>